<dbReference type="RefSeq" id="XP_018062793.1">
    <property type="nucleotide sequence ID" value="XM_018206783.1"/>
</dbReference>
<evidence type="ECO:0000256" key="1">
    <source>
        <dbReference type="SAM" id="MobiDB-lite"/>
    </source>
</evidence>
<dbReference type="InParanoid" id="A0A132B7Q5"/>
<name>A0A132B7Q5_MOLSC</name>
<dbReference type="Proteomes" id="UP000070700">
    <property type="component" value="Unassembled WGS sequence"/>
</dbReference>
<dbReference type="KEGG" id="psco:LY89DRAFT_330403"/>
<gene>
    <name evidence="2" type="ORF">LY89DRAFT_330403</name>
</gene>
<keyword evidence="3" id="KW-1185">Reference proteome</keyword>
<protein>
    <submittedName>
        <fullName evidence="2">Uncharacterized protein</fullName>
    </submittedName>
</protein>
<organism evidence="2 3">
    <name type="scientific">Mollisia scopiformis</name>
    <name type="common">Conifer needle endophyte fungus</name>
    <name type="synonym">Phialocephala scopiformis</name>
    <dbReference type="NCBI Taxonomy" id="149040"/>
    <lineage>
        <taxon>Eukaryota</taxon>
        <taxon>Fungi</taxon>
        <taxon>Dikarya</taxon>
        <taxon>Ascomycota</taxon>
        <taxon>Pezizomycotina</taxon>
        <taxon>Leotiomycetes</taxon>
        <taxon>Helotiales</taxon>
        <taxon>Mollisiaceae</taxon>
        <taxon>Mollisia</taxon>
    </lineage>
</organism>
<evidence type="ECO:0000313" key="2">
    <source>
        <dbReference type="EMBL" id="KUJ08438.1"/>
    </source>
</evidence>
<evidence type="ECO:0000313" key="3">
    <source>
        <dbReference type="Proteomes" id="UP000070700"/>
    </source>
</evidence>
<reference evidence="2 3" key="1">
    <citation type="submission" date="2015-10" db="EMBL/GenBank/DDBJ databases">
        <title>Full genome of DAOMC 229536 Phialocephala scopiformis, a fungal endophyte of spruce producing the potent anti-insectan compound rugulosin.</title>
        <authorList>
            <consortium name="DOE Joint Genome Institute"/>
            <person name="Walker A.K."/>
            <person name="Frasz S.L."/>
            <person name="Seifert K.A."/>
            <person name="Miller J.D."/>
            <person name="Mondo S.J."/>
            <person name="Labutti K."/>
            <person name="Lipzen A."/>
            <person name="Dockter R."/>
            <person name="Kennedy M."/>
            <person name="Grigoriev I.V."/>
            <person name="Spatafora J.W."/>
        </authorList>
    </citation>
    <scope>NUCLEOTIDE SEQUENCE [LARGE SCALE GENOMIC DNA]</scope>
    <source>
        <strain evidence="2 3">CBS 120377</strain>
    </source>
</reference>
<accession>A0A132B7Q5</accession>
<dbReference type="AlphaFoldDB" id="A0A132B7Q5"/>
<feature type="compositionally biased region" description="Polar residues" evidence="1">
    <location>
        <begin position="214"/>
        <end position="225"/>
    </location>
</feature>
<dbReference type="GeneID" id="28816509"/>
<feature type="region of interest" description="Disordered" evidence="1">
    <location>
        <begin position="190"/>
        <end position="236"/>
    </location>
</feature>
<dbReference type="EMBL" id="KQ947435">
    <property type="protein sequence ID" value="KUJ08438.1"/>
    <property type="molecule type" value="Genomic_DNA"/>
</dbReference>
<sequence length="236" mass="26043">MLDLCCPNKGMARPQNDHCCWSYWTNLRSTEKIPTWPISWLWPALIGPEQVISCSLIDSSSRNPGISSIVYRLSIVCLSSTIYRLSSIIYHLSSIIYHLSSIIYHLSSIIYHLSSIIYHLSSTKDDPSVKASQPLIDDTTTYQPTVAVWPSCLDSCPQINDQLPTNGSESQQSGTIVLCPACSSWPQCARSAPRSKPLQPESVSKGQQRGRISGTASRQTPSTTPRCEVTARQPAS</sequence>
<proteinExistence type="predicted"/>